<dbReference type="Proteomes" id="UP000310066">
    <property type="component" value="Unassembled WGS sequence"/>
</dbReference>
<dbReference type="EMBL" id="NAJP01000050">
    <property type="protein sequence ID" value="TKA37614.1"/>
    <property type="molecule type" value="Genomic_DNA"/>
</dbReference>
<dbReference type="PANTHER" id="PTHR14381:SF1">
    <property type="entry name" value="F-BOX_WD REPEAT-CONTAINING PROTEIN 4"/>
    <property type="match status" value="1"/>
</dbReference>
<proteinExistence type="predicted"/>
<evidence type="ECO:0000313" key="4">
    <source>
        <dbReference type="Proteomes" id="UP000310066"/>
    </source>
</evidence>
<feature type="region of interest" description="Disordered" evidence="1">
    <location>
        <begin position="464"/>
        <end position="500"/>
    </location>
</feature>
<feature type="compositionally biased region" description="Low complexity" evidence="1">
    <location>
        <begin position="558"/>
        <end position="567"/>
    </location>
</feature>
<comment type="caution">
    <text evidence="3">The sequence shown here is derived from an EMBL/GenBank/DDBJ whole genome shotgun (WGS) entry which is preliminary data.</text>
</comment>
<feature type="compositionally biased region" description="Pro residues" evidence="1">
    <location>
        <begin position="352"/>
        <end position="361"/>
    </location>
</feature>
<dbReference type="InterPro" id="IPR052301">
    <property type="entry name" value="SCF_F-box/WD-repeat"/>
</dbReference>
<dbReference type="InterPro" id="IPR036322">
    <property type="entry name" value="WD40_repeat_dom_sf"/>
</dbReference>
<evidence type="ECO:0000259" key="2">
    <source>
        <dbReference type="PROSITE" id="PS50181"/>
    </source>
</evidence>
<reference evidence="3 4" key="1">
    <citation type="submission" date="2017-03" db="EMBL/GenBank/DDBJ databases">
        <title>Genomes of endolithic fungi from Antarctica.</title>
        <authorList>
            <person name="Coleine C."/>
            <person name="Masonjones S."/>
            <person name="Stajich J.E."/>
        </authorList>
    </citation>
    <scope>NUCLEOTIDE SEQUENCE [LARGE SCALE GENOMIC DNA]</scope>
    <source>
        <strain evidence="3 4">CCFEE 5311</strain>
    </source>
</reference>
<name>A0A4U0UP80_9PEZI</name>
<dbReference type="GO" id="GO:0031146">
    <property type="term" value="P:SCF-dependent proteasomal ubiquitin-dependent protein catabolic process"/>
    <property type="evidence" value="ECO:0007669"/>
    <property type="project" value="TreeGrafter"/>
</dbReference>
<dbReference type="PROSITE" id="PS50181">
    <property type="entry name" value="FBOX"/>
    <property type="match status" value="1"/>
</dbReference>
<evidence type="ECO:0000256" key="1">
    <source>
        <dbReference type="SAM" id="MobiDB-lite"/>
    </source>
</evidence>
<dbReference type="PANTHER" id="PTHR14381">
    <property type="entry name" value="DACTYLIN"/>
    <property type="match status" value="1"/>
</dbReference>
<feature type="region of interest" description="Disordered" evidence="1">
    <location>
        <begin position="552"/>
        <end position="590"/>
    </location>
</feature>
<accession>A0A4U0UP80</accession>
<dbReference type="STRING" id="329885.A0A4U0UP80"/>
<gene>
    <name evidence="3" type="ORF">B0A54_11698</name>
</gene>
<feature type="domain" description="F-box" evidence="2">
    <location>
        <begin position="3"/>
        <end position="49"/>
    </location>
</feature>
<protein>
    <recommendedName>
        <fullName evidence="2">F-box domain-containing protein</fullName>
    </recommendedName>
</protein>
<dbReference type="GO" id="GO:0019005">
    <property type="term" value="C:SCF ubiquitin ligase complex"/>
    <property type="evidence" value="ECO:0007669"/>
    <property type="project" value="TreeGrafter"/>
</dbReference>
<dbReference type="OrthoDB" id="1259151at2759"/>
<dbReference type="InterPro" id="IPR036047">
    <property type="entry name" value="F-box-like_dom_sf"/>
</dbReference>
<dbReference type="InterPro" id="IPR001810">
    <property type="entry name" value="F-box_dom"/>
</dbReference>
<dbReference type="Gene3D" id="2.130.10.10">
    <property type="entry name" value="YVTN repeat-like/Quinoprotein amine dehydrogenase"/>
    <property type="match status" value="1"/>
</dbReference>
<dbReference type="SUPFAM" id="SSF81383">
    <property type="entry name" value="F-box domain"/>
    <property type="match status" value="1"/>
</dbReference>
<dbReference type="AlphaFoldDB" id="A0A4U0UP80"/>
<feature type="region of interest" description="Disordered" evidence="1">
    <location>
        <begin position="346"/>
        <end position="368"/>
    </location>
</feature>
<dbReference type="InterPro" id="IPR015943">
    <property type="entry name" value="WD40/YVTN_repeat-like_dom_sf"/>
</dbReference>
<feature type="compositionally biased region" description="Basic and acidic residues" evidence="1">
    <location>
        <begin position="568"/>
        <end position="590"/>
    </location>
</feature>
<dbReference type="SUPFAM" id="SSF50978">
    <property type="entry name" value="WD40 repeat-like"/>
    <property type="match status" value="1"/>
</dbReference>
<evidence type="ECO:0000313" key="3">
    <source>
        <dbReference type="EMBL" id="TKA37614.1"/>
    </source>
</evidence>
<organism evidence="3 4">
    <name type="scientific">Friedmanniomyces endolithicus</name>
    <dbReference type="NCBI Taxonomy" id="329885"/>
    <lineage>
        <taxon>Eukaryota</taxon>
        <taxon>Fungi</taxon>
        <taxon>Dikarya</taxon>
        <taxon>Ascomycota</taxon>
        <taxon>Pezizomycotina</taxon>
        <taxon>Dothideomycetes</taxon>
        <taxon>Dothideomycetidae</taxon>
        <taxon>Mycosphaerellales</taxon>
        <taxon>Teratosphaeriaceae</taxon>
        <taxon>Friedmanniomyces</taxon>
    </lineage>
</organism>
<dbReference type="CDD" id="cd09917">
    <property type="entry name" value="F-box_SF"/>
    <property type="match status" value="1"/>
</dbReference>
<sequence>MAPTTLSDLPPELLDHIATYLPTAQSISRLGTASKSLHAFVEKNAWQTFARARFPSLHTNYPDDPTSYKSVVRSLSTASRAWDRRAFNARYVEPHGDIHAFPGDKRPERWKRPRGQTIGFTPQLDVYEEVGPRWQDREDTLAFSAGAEVCVRKKRRRDGRESVMWMTYRPLSAYEGRDDVTTLHLLKPNSGAGDGRTQRLITGTANGDLRLLSLPAGPGGEVVTTHFTTQGLPVRSSTLLQPPFAPALLAASLGDSQVNFYHVDPNQTKIAPSSSIEVRPPQMSNAEQRAKYQRIWSTQFLSSQKLAVGIGPSDQPIHIHDLAPSGLTKYPSRKFSLQNTDLDLSRLDLSPPATPAEPPKPSSSIYPIVPLPPSSSAASSAEGTVFLSGAYDSTIRLHDLRSNRDIEQSYTDPTDDSAIYSLLPRGREQVVAGTSRHSLLKVFDLRLGVRCYDYLDATASASLQQTDGTAPRRRRGRRDWNLFLKPHISPQTPAAAGRRGSYYSRSAASSHASSVYSLASPSPGSPILYAGVESAVVELAFTGALDRWPDPAFFPPWQQQQQQQQQQHRQEHRQEHQQHRQEQHWRTKREGSDVLDLAMYDQTAGNVKLYSQRSVAETRRLSGTSVARTSPQFSGVDEGLDERWRVGGGLG</sequence>